<dbReference type="SUPFAM" id="SSF48371">
    <property type="entry name" value="ARM repeat"/>
    <property type="match status" value="1"/>
</dbReference>
<evidence type="ECO:0000256" key="4">
    <source>
        <dbReference type="ARBA" id="ARBA00023242"/>
    </source>
</evidence>
<dbReference type="PROSITE" id="PS50166">
    <property type="entry name" value="IMPORTIN_B_NT"/>
    <property type="match status" value="1"/>
</dbReference>
<keyword evidence="3" id="KW-0813">Transport</keyword>
<accession>A0A4Q2DWL2</accession>
<dbReference type="Pfam" id="PF03810">
    <property type="entry name" value="IBN_N"/>
    <property type="match status" value="1"/>
</dbReference>
<dbReference type="Pfam" id="PF25758">
    <property type="entry name" value="TPR_IPO11"/>
    <property type="match status" value="1"/>
</dbReference>
<dbReference type="Proteomes" id="UP000290288">
    <property type="component" value="Unassembled WGS sequence"/>
</dbReference>
<dbReference type="PANTHER" id="PTHR10997:SF7">
    <property type="entry name" value="IMPORTIN-11"/>
    <property type="match status" value="1"/>
</dbReference>
<evidence type="ECO:0000313" key="6">
    <source>
        <dbReference type="EMBL" id="RXW24643.1"/>
    </source>
</evidence>
<dbReference type="STRING" id="2316362.A0A4Q2DWL2"/>
<comment type="subcellular location">
    <subcellularLocation>
        <location evidence="1">Nucleus</location>
    </subcellularLocation>
</comment>
<dbReference type="InterPro" id="IPR016024">
    <property type="entry name" value="ARM-type_fold"/>
</dbReference>
<gene>
    <name evidence="6" type="ORF">EST38_g1237</name>
</gene>
<dbReference type="InterPro" id="IPR001494">
    <property type="entry name" value="Importin-beta_N"/>
</dbReference>
<protein>
    <recommendedName>
        <fullName evidence="5">Importin N-terminal domain-containing protein</fullName>
    </recommendedName>
</protein>
<dbReference type="PANTHER" id="PTHR10997">
    <property type="entry name" value="IMPORTIN-7, 8, 11"/>
    <property type="match status" value="1"/>
</dbReference>
<dbReference type="GO" id="GO:0005635">
    <property type="term" value="C:nuclear envelope"/>
    <property type="evidence" value="ECO:0007669"/>
    <property type="project" value="TreeGrafter"/>
</dbReference>
<dbReference type="InterPro" id="IPR058669">
    <property type="entry name" value="TPR_IPO7/11-like"/>
</dbReference>
<dbReference type="InterPro" id="IPR011989">
    <property type="entry name" value="ARM-like"/>
</dbReference>
<dbReference type="EMBL" id="SDEE01000016">
    <property type="protein sequence ID" value="RXW24643.1"/>
    <property type="molecule type" value="Genomic_DNA"/>
</dbReference>
<reference evidence="6 7" key="1">
    <citation type="submission" date="2019-01" db="EMBL/GenBank/DDBJ databases">
        <title>Draft genome sequence of Psathyrella aberdarensis IHI B618.</title>
        <authorList>
            <person name="Buettner E."/>
            <person name="Kellner H."/>
        </authorList>
    </citation>
    <scope>NUCLEOTIDE SEQUENCE [LARGE SCALE GENOMIC DNA]</scope>
    <source>
        <strain evidence="6 7">IHI B618</strain>
    </source>
</reference>
<keyword evidence="7" id="KW-1185">Reference proteome</keyword>
<evidence type="ECO:0000259" key="5">
    <source>
        <dbReference type="PROSITE" id="PS50166"/>
    </source>
</evidence>
<sequence>MNSRPIAAGVQVETVSPAELYEVITGACSQDQARVQASGKRLKEMLEMFGTYNGLHEIASQRNYPLPIRLQAIIQFKLTALNHWKSRKLLSDAQRIEIRNRCLGMLDETDDSIAQFNTVITAKISRHDFPSNWPNLITDLMTVIDNNLQKRYVHNSSDPRDALMLRRSLQLVNAILKELASIKMMNGVKVMANIVEQLRQIFYGYYSTIASNFSSSALTNLPDAARFQEDIFLGQLVFKPIVKMAVWLWHRIDKQQKEEYATNQAWVADLFQNCALQIQNLVSLRKEMVNAIRQNSSMSTYLPAVKILTKHITTFGKFFRRMQVLNHQRFALLPMCGDLVLFYWSQVVDAPTSPEGSIADSDEVLYPLRFLVQGMALFKENLAQWSVLRRDGTPNKNSLSKEFVENAVRLLVSRFMPLNPSDLEQWMADPEEWLNEEERVQRAGIATVIQPIRRIRNAASIGHIRTVQPTLDLPDILQKEALYCAIGRCAVRLKDRLPFAEWLEKTLAVEALSQDPKFPIIKRRIAWLIGKWVSEQCSSPNNPRIWEILVHLLKDRSDGTDTVVRLTAANAVKDCVDTLEFSAEVFAPFLQDTITELVRLMDEADTSESKRRIATTLSAVLEQTKDMVTPFMGIIAEPVPRLWTAAGEDWLLKGTMLTTVTKLVEAVKDRSSALESITVPLIQESLSPGVMINLDEDGLILWLAAIRNAPSGGNRNGPQSLLAIYPRALYLLATNLDLLGKITGIMESYFFLDAPALLQNYSKDIFQAFTEGLKSQAVMVNMKDMVVALQFMVQLAPANLWGEPMHTSGLFAHLLLTLNDGESSPILLTEIIFLFSRIVMADAQMFLQLMSATAPAVNQPETNLWEGLLDQWWGKFDNMSEPRHRKLTAMGIGTLVATGRPEVLKRLSGEIFNLWLDVFGEIKETRLLHEEDPTNLELVSPTNLRRHWELDEAPRDYYQDSEGTPEFDRRKTLYDRDPIRVVQLNEYVRAHLGQAEAVVGPNFQVYLKDADPTVLEQIQAELKN</sequence>
<name>A0A4Q2DWL2_9AGAR</name>
<dbReference type="GO" id="GO:0005829">
    <property type="term" value="C:cytosol"/>
    <property type="evidence" value="ECO:0007669"/>
    <property type="project" value="TreeGrafter"/>
</dbReference>
<organism evidence="6 7">
    <name type="scientific">Candolleomyces aberdarensis</name>
    <dbReference type="NCBI Taxonomy" id="2316362"/>
    <lineage>
        <taxon>Eukaryota</taxon>
        <taxon>Fungi</taxon>
        <taxon>Dikarya</taxon>
        <taxon>Basidiomycota</taxon>
        <taxon>Agaricomycotina</taxon>
        <taxon>Agaricomycetes</taxon>
        <taxon>Agaricomycetidae</taxon>
        <taxon>Agaricales</taxon>
        <taxon>Agaricineae</taxon>
        <taxon>Psathyrellaceae</taxon>
        <taxon>Candolleomyces</taxon>
    </lineage>
</organism>
<evidence type="ECO:0000313" key="7">
    <source>
        <dbReference type="Proteomes" id="UP000290288"/>
    </source>
</evidence>
<evidence type="ECO:0000256" key="1">
    <source>
        <dbReference type="ARBA" id="ARBA00004123"/>
    </source>
</evidence>
<evidence type="ECO:0000256" key="2">
    <source>
        <dbReference type="ARBA" id="ARBA00007991"/>
    </source>
</evidence>
<comment type="similarity">
    <text evidence="2">Belongs to the importin beta family.</text>
</comment>
<dbReference type="Gene3D" id="1.25.10.10">
    <property type="entry name" value="Leucine-rich Repeat Variant"/>
    <property type="match status" value="1"/>
</dbReference>
<dbReference type="GO" id="GO:0031267">
    <property type="term" value="F:small GTPase binding"/>
    <property type="evidence" value="ECO:0007669"/>
    <property type="project" value="InterPro"/>
</dbReference>
<feature type="domain" description="Importin N-terminal" evidence="5">
    <location>
        <begin position="38"/>
        <end position="108"/>
    </location>
</feature>
<dbReference type="GO" id="GO:0006606">
    <property type="term" value="P:protein import into nucleus"/>
    <property type="evidence" value="ECO:0007669"/>
    <property type="project" value="TreeGrafter"/>
</dbReference>
<comment type="caution">
    <text evidence="6">The sequence shown here is derived from an EMBL/GenBank/DDBJ whole genome shotgun (WGS) entry which is preliminary data.</text>
</comment>
<dbReference type="AlphaFoldDB" id="A0A4Q2DWL2"/>
<proteinExistence type="inferred from homology"/>
<keyword evidence="4" id="KW-0539">Nucleus</keyword>
<dbReference type="OrthoDB" id="361693at2759"/>
<evidence type="ECO:0000256" key="3">
    <source>
        <dbReference type="ARBA" id="ARBA00022448"/>
    </source>
</evidence>